<reference evidence="2" key="1">
    <citation type="submission" date="2021-01" db="UniProtKB">
        <authorList>
            <consortium name="EnsemblMetazoa"/>
        </authorList>
    </citation>
    <scope>IDENTIFICATION</scope>
</reference>
<dbReference type="EnsemblMetazoa" id="CLYHEMT010527.1">
    <property type="protein sequence ID" value="CLYHEMP010527.1"/>
    <property type="gene ID" value="CLYHEMG010527"/>
</dbReference>
<evidence type="ECO:0008006" key="4">
    <source>
        <dbReference type="Google" id="ProtNLM"/>
    </source>
</evidence>
<organism evidence="2 3">
    <name type="scientific">Clytia hemisphaerica</name>
    <dbReference type="NCBI Taxonomy" id="252671"/>
    <lineage>
        <taxon>Eukaryota</taxon>
        <taxon>Metazoa</taxon>
        <taxon>Cnidaria</taxon>
        <taxon>Hydrozoa</taxon>
        <taxon>Hydroidolina</taxon>
        <taxon>Leptothecata</taxon>
        <taxon>Obeliida</taxon>
        <taxon>Clytiidae</taxon>
        <taxon>Clytia</taxon>
    </lineage>
</organism>
<dbReference type="Pfam" id="PF05960">
    <property type="entry name" value="DUF885"/>
    <property type="match status" value="1"/>
</dbReference>
<proteinExistence type="predicted"/>
<dbReference type="OrthoDB" id="5959877at2759"/>
<accession>A0A7M5VG90</accession>
<dbReference type="GeneID" id="136805718"/>
<evidence type="ECO:0000313" key="3">
    <source>
        <dbReference type="Proteomes" id="UP000594262"/>
    </source>
</evidence>
<name>A0A7M5VG90_9CNID</name>
<dbReference type="AlphaFoldDB" id="A0A7M5VG90"/>
<sequence length="837" mass="97241">MMSTAAGDDEDTHQVVYKFDDISSNEGSYTNSEKVKKTKLCYGLLFLIVIAALATITAGVVLLRSARENQEVRKYESEFAERSATVSPSIRISSTEPSVQYMRNIRDIDDYCAPSEEAQRIHLAQFLQRCQQLYFRIYPHQELLERKDEPQSVLNGIVHRFTPYLPTPSKLKETTDQINELRKQIDSVLYNESEMKPKENQMIAKIKVFLSQMMSVNFESGFYDGGWMFGPEYFCFNRVCRLQEEISILTYYYRPKTYEDLETLYNIFLQYNQTFHQNIENLKIGIKSGMIKSRSACEAGIKAFEENNKDILFAGARKYPTMSRNILNSVFYSQLDKDAEKKWRKSYGHSSVRTLYSTLLHGFIFPARKYHRFLQNEYLRQCPPDHVATGLSHLPVMFQYLDGKPNFTKPTTMKLPLTGGKLDGKRLYSQVLKRYTTLNVTSEEVHQEGIKQLDIFYPKLVNIAKNLTGSKTEDEAISKIKSKLSAPNQFHGPKKFPEVESNATAYARCKDEFSARKYCPIRWKSMEKWKNYLNRIMAMIHPLLNDVFHFTGEKVSVPNCPIEIRPHFNPTFNSMYEPSDAECTTPTVFALPFFADKYGPKFQEWSIAGHEARPGHNFQIQGAVELFASPCGDRIQSFFNDKGFFSGFVEGWASYAENPVLSDDVMLYENNRLQKLGMYKWQVWRAIRLIIDSGLHSKDGQNMDWALNLLKKYALDDGSDFSRKEVIRYMSEPGQAASYMMGRLEFIKARARVEKELRHHFNIKDFHYQVLSMGPVPLSYLPKYIERYLGCLKDPLKKYCEYLFTPLKSIPKSKQHKSTHAHYPRQLRYKESARFLL</sequence>
<dbReference type="PANTHER" id="PTHR33361:SF2">
    <property type="entry name" value="DUF885 DOMAIN-CONTAINING PROTEIN"/>
    <property type="match status" value="1"/>
</dbReference>
<dbReference type="PANTHER" id="PTHR33361">
    <property type="entry name" value="GLR0591 PROTEIN"/>
    <property type="match status" value="1"/>
</dbReference>
<evidence type="ECO:0000256" key="1">
    <source>
        <dbReference type="SAM" id="Phobius"/>
    </source>
</evidence>
<feature type="transmembrane region" description="Helical" evidence="1">
    <location>
        <begin position="40"/>
        <end position="63"/>
    </location>
</feature>
<dbReference type="InterPro" id="IPR010281">
    <property type="entry name" value="DUF885"/>
</dbReference>
<dbReference type="RefSeq" id="XP_066918365.1">
    <property type="nucleotide sequence ID" value="XM_067062264.1"/>
</dbReference>
<dbReference type="Proteomes" id="UP000594262">
    <property type="component" value="Unplaced"/>
</dbReference>
<keyword evidence="1" id="KW-1133">Transmembrane helix</keyword>
<keyword evidence="1" id="KW-0812">Transmembrane</keyword>
<evidence type="ECO:0000313" key="2">
    <source>
        <dbReference type="EnsemblMetazoa" id="CLYHEMP010527.1"/>
    </source>
</evidence>
<protein>
    <recommendedName>
        <fullName evidence="4">DUF885 domain-containing protein</fullName>
    </recommendedName>
</protein>
<keyword evidence="1" id="KW-0472">Membrane</keyword>
<keyword evidence="3" id="KW-1185">Reference proteome</keyword>